<feature type="chain" id="PRO_5032669399" description="Thaumatin-like protein" evidence="2">
    <location>
        <begin position="25"/>
        <end position="178"/>
    </location>
</feature>
<dbReference type="Gene3D" id="2.60.110.10">
    <property type="entry name" value="Thaumatin"/>
    <property type="match status" value="1"/>
</dbReference>
<keyword evidence="2" id="KW-0732">Signal</keyword>
<organism evidence="3 4">
    <name type="scientific">Digitaria exilis</name>
    <dbReference type="NCBI Taxonomy" id="1010633"/>
    <lineage>
        <taxon>Eukaryota</taxon>
        <taxon>Viridiplantae</taxon>
        <taxon>Streptophyta</taxon>
        <taxon>Embryophyta</taxon>
        <taxon>Tracheophyta</taxon>
        <taxon>Spermatophyta</taxon>
        <taxon>Magnoliopsida</taxon>
        <taxon>Liliopsida</taxon>
        <taxon>Poales</taxon>
        <taxon>Poaceae</taxon>
        <taxon>PACMAD clade</taxon>
        <taxon>Panicoideae</taxon>
        <taxon>Panicodae</taxon>
        <taxon>Paniceae</taxon>
        <taxon>Anthephorinae</taxon>
        <taxon>Digitaria</taxon>
    </lineage>
</organism>
<dbReference type="CDD" id="cd09217">
    <property type="entry name" value="TLP-P"/>
    <property type="match status" value="1"/>
</dbReference>
<feature type="disulfide bond" evidence="1">
    <location>
        <begin position="75"/>
        <end position="87"/>
    </location>
</feature>
<evidence type="ECO:0000256" key="1">
    <source>
        <dbReference type="PIRSR" id="PIRSR002703-1"/>
    </source>
</evidence>
<dbReference type="EMBL" id="JACEFO010003172">
    <property type="protein sequence ID" value="KAF8643935.1"/>
    <property type="molecule type" value="Genomic_DNA"/>
</dbReference>
<dbReference type="SUPFAM" id="SSF49870">
    <property type="entry name" value="Osmotin, thaumatin-like protein"/>
    <property type="match status" value="1"/>
</dbReference>
<dbReference type="PANTHER" id="PTHR31048">
    <property type="entry name" value="OS03G0233200 PROTEIN"/>
    <property type="match status" value="1"/>
</dbReference>
<dbReference type="Pfam" id="PF00314">
    <property type="entry name" value="Thaumatin"/>
    <property type="match status" value="1"/>
</dbReference>
<protein>
    <recommendedName>
        <fullName evidence="5">Thaumatin-like protein</fullName>
    </recommendedName>
</protein>
<dbReference type="PIRSF" id="PIRSF002703">
    <property type="entry name" value="Thaumatin"/>
    <property type="match status" value="1"/>
</dbReference>
<dbReference type="InterPro" id="IPR037176">
    <property type="entry name" value="Osmotin/thaumatin-like_sf"/>
</dbReference>
<accession>A0A835DTT8</accession>
<name>A0A835DTT8_9POAL</name>
<comment type="caution">
    <text evidence="3">The sequence shown here is derived from an EMBL/GenBank/DDBJ whole genome shotgun (WGS) entry which is preliminary data.</text>
</comment>
<dbReference type="InterPro" id="IPR001938">
    <property type="entry name" value="Thaumatin"/>
</dbReference>
<dbReference type="AlphaFoldDB" id="A0A835DTT8"/>
<dbReference type="PROSITE" id="PS51367">
    <property type="entry name" value="THAUMATIN_2"/>
    <property type="match status" value="1"/>
</dbReference>
<dbReference type="Proteomes" id="UP000636709">
    <property type="component" value="Unassembled WGS sequence"/>
</dbReference>
<keyword evidence="1" id="KW-1015">Disulfide bond</keyword>
<dbReference type="SMART" id="SM00205">
    <property type="entry name" value="THN"/>
    <property type="match status" value="1"/>
</dbReference>
<evidence type="ECO:0000256" key="2">
    <source>
        <dbReference type="SAM" id="SignalP"/>
    </source>
</evidence>
<evidence type="ECO:0000313" key="4">
    <source>
        <dbReference type="Proteomes" id="UP000636709"/>
    </source>
</evidence>
<dbReference type="PRINTS" id="PR00347">
    <property type="entry name" value="THAUMATIN"/>
</dbReference>
<keyword evidence="4" id="KW-1185">Reference proteome</keyword>
<evidence type="ECO:0008006" key="5">
    <source>
        <dbReference type="Google" id="ProtNLM"/>
    </source>
</evidence>
<evidence type="ECO:0000313" key="3">
    <source>
        <dbReference type="EMBL" id="KAF8643935.1"/>
    </source>
</evidence>
<proteinExistence type="predicted"/>
<gene>
    <name evidence="3" type="ORF">HU200_066635</name>
</gene>
<feature type="signal peptide" evidence="2">
    <location>
        <begin position="1"/>
        <end position="24"/>
    </location>
</feature>
<reference evidence="3" key="1">
    <citation type="submission" date="2020-07" db="EMBL/GenBank/DDBJ databases">
        <title>Genome sequence and genetic diversity analysis of an under-domesticated orphan crop, white fonio (Digitaria exilis).</title>
        <authorList>
            <person name="Bennetzen J.L."/>
            <person name="Chen S."/>
            <person name="Ma X."/>
            <person name="Wang X."/>
            <person name="Yssel A.E.J."/>
            <person name="Chaluvadi S.R."/>
            <person name="Johnson M."/>
            <person name="Gangashetty P."/>
            <person name="Hamidou F."/>
            <person name="Sanogo M.D."/>
            <person name="Zwaenepoel A."/>
            <person name="Wallace J."/>
            <person name="Van De Peer Y."/>
            <person name="Van Deynze A."/>
        </authorList>
    </citation>
    <scope>NUCLEOTIDE SEQUENCE</scope>
    <source>
        <tissue evidence="3">Leaves</tissue>
    </source>
</reference>
<feature type="disulfide bond" evidence="1">
    <location>
        <begin position="92"/>
        <end position="98"/>
    </location>
</feature>
<dbReference type="OrthoDB" id="430315at2759"/>
<sequence length="178" mass="17912">MASMATISLLFLLIISAFAAAGNAATFTITNNCGFTVWPAALPVGGGLQLDPTQTWTLNVPAGTQGGRIWGRTGCSFVNGSTTGGHCSTGDCAGELSCTVSGQPPATLAEFSASGAQDFYDISVIDGFNLAVAFSCSTGVGLLCRDASCPDAFPNNANSGGSPTSCPANSSYQVTFCP</sequence>